<dbReference type="InterPro" id="IPR037401">
    <property type="entry name" value="SnoaL-like"/>
</dbReference>
<feature type="domain" description="SnoaL-like" evidence="1">
    <location>
        <begin position="6"/>
        <end position="138"/>
    </location>
</feature>
<dbReference type="Gene3D" id="3.10.450.50">
    <property type="match status" value="1"/>
</dbReference>
<dbReference type="InterPro" id="IPR032710">
    <property type="entry name" value="NTF2-like_dom_sf"/>
</dbReference>
<proteinExistence type="predicted"/>
<evidence type="ECO:0000259" key="1">
    <source>
        <dbReference type="Pfam" id="PF13577"/>
    </source>
</evidence>
<evidence type="ECO:0000313" key="2">
    <source>
        <dbReference type="EMBL" id="AJP56812.1"/>
    </source>
</evidence>
<dbReference type="Pfam" id="PF13577">
    <property type="entry name" value="SnoaL_4"/>
    <property type="match status" value="1"/>
</dbReference>
<organism evidence="2 3">
    <name type="scientific">Pandoraea vervacti</name>
    <dbReference type="NCBI Taxonomy" id="656178"/>
    <lineage>
        <taxon>Bacteria</taxon>
        <taxon>Pseudomonadati</taxon>
        <taxon>Pseudomonadota</taxon>
        <taxon>Betaproteobacteria</taxon>
        <taxon>Burkholderiales</taxon>
        <taxon>Burkholderiaceae</taxon>
        <taxon>Pandoraea</taxon>
    </lineage>
</organism>
<name>A0ABN4FMV2_9BURK</name>
<dbReference type="EMBL" id="CP010897">
    <property type="protein sequence ID" value="AJP56812.1"/>
    <property type="molecule type" value="Genomic_DNA"/>
</dbReference>
<reference evidence="3" key="1">
    <citation type="submission" date="2015-02" db="EMBL/GenBank/DDBJ databases">
        <title>Complete Genome Sequencing of Pandoraea vervacti NS15 sp. nov.</title>
        <authorList>
            <person name="Chan K.-G."/>
        </authorList>
    </citation>
    <scope>NUCLEOTIDE SEQUENCE [LARGE SCALE GENOMIC DNA]</scope>
    <source>
        <strain evidence="3">NS15</strain>
    </source>
</reference>
<sequence length="149" mass="16465">MAALDRLCAIEAIRVLKARYFRYVDTKDRQGLASLFAENATLDMSEAAGGEADKSAIVKGAAEIANFILAATEGATTVHLGGMPEIHVLSPTSASAVWAMTDHLRWPDEFAMPFHRMTGHGHYHDTYVRVHGEWRIQSSKLTRLRVDVV</sequence>
<dbReference type="Proteomes" id="UP000035085">
    <property type="component" value="Chromosome"/>
</dbReference>
<keyword evidence="3" id="KW-1185">Reference proteome</keyword>
<gene>
    <name evidence="2" type="ORF">UC34_07035</name>
</gene>
<dbReference type="CDD" id="cd00531">
    <property type="entry name" value="NTF2_like"/>
    <property type="match status" value="1"/>
</dbReference>
<evidence type="ECO:0000313" key="3">
    <source>
        <dbReference type="Proteomes" id="UP000035085"/>
    </source>
</evidence>
<accession>A0ABN4FMV2</accession>
<protein>
    <recommendedName>
        <fullName evidence="1">SnoaL-like domain-containing protein</fullName>
    </recommendedName>
</protein>
<dbReference type="SUPFAM" id="SSF54427">
    <property type="entry name" value="NTF2-like"/>
    <property type="match status" value="1"/>
</dbReference>